<dbReference type="Ensembl" id="ENSCCRT00000143481.1">
    <property type="protein sequence ID" value="ENSCCRP00000179420.1"/>
    <property type="gene ID" value="ENSCCRG00000011143.2"/>
</dbReference>
<proteinExistence type="predicted"/>
<accession>A0A9J8DLA6</accession>
<dbReference type="Proteomes" id="UP001108240">
    <property type="component" value="Unplaced"/>
</dbReference>
<dbReference type="Pfam" id="PF00629">
    <property type="entry name" value="MAM"/>
    <property type="match status" value="1"/>
</dbReference>
<name>A0A9J8DLA6_CYPCA</name>
<dbReference type="SUPFAM" id="SSF49899">
    <property type="entry name" value="Concanavalin A-like lectins/glucanases"/>
    <property type="match status" value="1"/>
</dbReference>
<dbReference type="PRINTS" id="PR00020">
    <property type="entry name" value="MAMDOMAIN"/>
</dbReference>
<sequence length="196" mass="22269">MNTCAFLLILAVQIHADSVEGPTAGCTFDEDSDPSLCEFSQGEEDDFDWQLFRAHVSPHSSSDLLRGSYMMVNSSQHAAGQRAQLLLQTLSENDTHCVQFSYFLYSRDGHSPGALQVYVRVNGGPLGIPVWNVSGSRGRQWHQVELAVSTFWPNEYQIKPLIFPAWEMWRSMLDKMPLSNVWQLGVPLKQRSFCWR</sequence>
<organism evidence="5 6">
    <name type="scientific">Cyprinus carpio carpio</name>
    <dbReference type="NCBI Taxonomy" id="630221"/>
    <lineage>
        <taxon>Eukaryota</taxon>
        <taxon>Metazoa</taxon>
        <taxon>Chordata</taxon>
        <taxon>Craniata</taxon>
        <taxon>Vertebrata</taxon>
        <taxon>Euteleostomi</taxon>
        <taxon>Actinopterygii</taxon>
        <taxon>Neopterygii</taxon>
        <taxon>Teleostei</taxon>
        <taxon>Ostariophysi</taxon>
        <taxon>Cypriniformes</taxon>
        <taxon>Cyprinidae</taxon>
        <taxon>Cyprininae</taxon>
        <taxon>Cyprinus</taxon>
    </lineage>
</organism>
<feature type="chain" id="PRO_5039907367" evidence="3">
    <location>
        <begin position="17"/>
        <end position="196"/>
    </location>
</feature>
<keyword evidence="6" id="KW-1185">Reference proteome</keyword>
<feature type="signal peptide" evidence="3">
    <location>
        <begin position="1"/>
        <end position="16"/>
    </location>
</feature>
<dbReference type="PANTHER" id="PTHR24051:SF10">
    <property type="entry name" value="RECEPTOR-TYPE TYROSINE-PROTEIN PHOSPHATASE U-RELATED"/>
    <property type="match status" value="1"/>
</dbReference>
<evidence type="ECO:0000256" key="1">
    <source>
        <dbReference type="ARBA" id="ARBA00022737"/>
    </source>
</evidence>
<dbReference type="PANTHER" id="PTHR24051">
    <property type="entry name" value="SUSHI DOMAIN-CONTAINING PROTEIN 1"/>
    <property type="match status" value="1"/>
</dbReference>
<dbReference type="InterPro" id="IPR013320">
    <property type="entry name" value="ConA-like_dom_sf"/>
</dbReference>
<evidence type="ECO:0000256" key="2">
    <source>
        <dbReference type="ARBA" id="ARBA00023157"/>
    </source>
</evidence>
<evidence type="ECO:0000259" key="4">
    <source>
        <dbReference type="PROSITE" id="PS50060"/>
    </source>
</evidence>
<reference evidence="5" key="2">
    <citation type="submission" date="2025-09" db="UniProtKB">
        <authorList>
            <consortium name="Ensembl"/>
        </authorList>
    </citation>
    <scope>IDENTIFICATION</scope>
</reference>
<dbReference type="InterPro" id="IPR051622">
    <property type="entry name" value="R-tyr_protein_phosphatases"/>
</dbReference>
<evidence type="ECO:0000313" key="5">
    <source>
        <dbReference type="Ensembl" id="ENSCCRP00000179420.1"/>
    </source>
</evidence>
<keyword evidence="3" id="KW-0732">Signal</keyword>
<dbReference type="InterPro" id="IPR000998">
    <property type="entry name" value="MAM_dom"/>
</dbReference>
<dbReference type="GO" id="GO:0016020">
    <property type="term" value="C:membrane"/>
    <property type="evidence" value="ECO:0007669"/>
    <property type="project" value="InterPro"/>
</dbReference>
<reference evidence="5" key="1">
    <citation type="submission" date="2025-08" db="UniProtKB">
        <authorList>
            <consortium name="Ensembl"/>
        </authorList>
    </citation>
    <scope>IDENTIFICATION</scope>
</reference>
<dbReference type="PROSITE" id="PS50060">
    <property type="entry name" value="MAM_2"/>
    <property type="match status" value="1"/>
</dbReference>
<dbReference type="CDD" id="cd06263">
    <property type="entry name" value="MAM"/>
    <property type="match status" value="1"/>
</dbReference>
<keyword evidence="1" id="KW-0677">Repeat</keyword>
<dbReference type="PROSITE" id="PS00740">
    <property type="entry name" value="MAM_1"/>
    <property type="match status" value="1"/>
</dbReference>
<dbReference type="GeneTree" id="ENSGT00940000157151"/>
<keyword evidence="2" id="KW-1015">Disulfide bond</keyword>
<evidence type="ECO:0000313" key="6">
    <source>
        <dbReference type="Proteomes" id="UP001108240"/>
    </source>
</evidence>
<protein>
    <submittedName>
        <fullName evidence="5">Protein tyrosine phosphatase receptor type Ub</fullName>
    </submittedName>
</protein>
<dbReference type="Gene3D" id="2.60.120.200">
    <property type="match status" value="1"/>
</dbReference>
<feature type="domain" description="MAM" evidence="4">
    <location>
        <begin position="24"/>
        <end position="158"/>
    </location>
</feature>
<dbReference type="AlphaFoldDB" id="A0A9J8DLA6"/>
<evidence type="ECO:0000256" key="3">
    <source>
        <dbReference type="SAM" id="SignalP"/>
    </source>
</evidence>
<dbReference type="SMART" id="SM00137">
    <property type="entry name" value="MAM"/>
    <property type="match status" value="1"/>
</dbReference>